<evidence type="ECO:0000256" key="1">
    <source>
        <dbReference type="SAM" id="MobiDB-lite"/>
    </source>
</evidence>
<keyword evidence="2" id="KW-0812">Transmembrane</keyword>
<dbReference type="PRINTS" id="PR00014">
    <property type="entry name" value="FNTYPEIII"/>
</dbReference>
<feature type="domain" description="Fibronectin type-III" evidence="3">
    <location>
        <begin position="20"/>
        <end position="115"/>
    </location>
</feature>
<proteinExistence type="predicted"/>
<dbReference type="InterPro" id="IPR036116">
    <property type="entry name" value="FN3_sf"/>
</dbReference>
<reference evidence="5" key="1">
    <citation type="submission" date="2014-03" db="EMBL/GenBank/DDBJ databases">
        <authorList>
            <person name="Aksoy S."/>
            <person name="Warren W."/>
            <person name="Wilson R.K."/>
        </authorList>
    </citation>
    <scope>NUCLEOTIDE SEQUENCE [LARGE SCALE GENOMIC DNA]</scope>
    <source>
        <strain evidence="5">IAEA</strain>
    </source>
</reference>
<feature type="compositionally biased region" description="Low complexity" evidence="1">
    <location>
        <begin position="124"/>
        <end position="140"/>
    </location>
</feature>
<evidence type="ECO:0000256" key="2">
    <source>
        <dbReference type="SAM" id="Phobius"/>
    </source>
</evidence>
<feature type="transmembrane region" description="Helical" evidence="2">
    <location>
        <begin position="171"/>
        <end position="194"/>
    </location>
</feature>
<evidence type="ECO:0000259" key="3">
    <source>
        <dbReference type="PROSITE" id="PS50853"/>
    </source>
</evidence>
<dbReference type="FunFam" id="2.60.40.10:FF:001559">
    <property type="entry name" value="Roundabout 1, isoform A"/>
    <property type="match status" value="1"/>
</dbReference>
<dbReference type="Gene3D" id="2.60.40.10">
    <property type="entry name" value="Immunoglobulins"/>
    <property type="match status" value="1"/>
</dbReference>
<protein>
    <recommendedName>
        <fullName evidence="3">Fibronectin type-III domain-containing protein</fullName>
    </recommendedName>
</protein>
<evidence type="ECO:0000313" key="4">
    <source>
        <dbReference type="EnsemblMetazoa" id="GBRI042403-PA"/>
    </source>
</evidence>
<dbReference type="InterPro" id="IPR013783">
    <property type="entry name" value="Ig-like_fold"/>
</dbReference>
<dbReference type="SUPFAM" id="SSF49265">
    <property type="entry name" value="Fibronectin type III"/>
    <property type="match status" value="1"/>
</dbReference>
<dbReference type="Proteomes" id="UP000091820">
    <property type="component" value="Unassembled WGS sequence"/>
</dbReference>
<dbReference type="EnsemblMetazoa" id="GBRI042403-RA">
    <property type="protein sequence ID" value="GBRI042403-PA"/>
    <property type="gene ID" value="GBRI042403"/>
</dbReference>
<keyword evidence="2" id="KW-1133">Transmembrane helix</keyword>
<dbReference type="CDD" id="cd00063">
    <property type="entry name" value="FN3"/>
    <property type="match status" value="1"/>
</dbReference>
<sequence>MKDTFGRKIRKKIDNVPSAPPDSIKIGMYNLTAGWVRWSPPPPQHHNGNLLGYKIEVTAGNTLKVLANMTLNSTTTSVLLNNLTTGATYNVRLNSFTKAGDGPYSKPVSLFMDPTHLVHPPHPSGSHSSITGHTSGDGSHFGYHPNGVGMPDDAATTTTQRKSTTVVHETWFMALVITMLLAILISAAAAMLFFKRRHQLTKELGHLSALGQHQAFAQHQAAMT</sequence>
<reference evidence="4" key="2">
    <citation type="submission" date="2020-05" db="UniProtKB">
        <authorList>
            <consortium name="EnsemblMetazoa"/>
        </authorList>
    </citation>
    <scope>IDENTIFICATION</scope>
    <source>
        <strain evidence="4">IAEA</strain>
    </source>
</reference>
<name>A0A1A9X2Y4_9MUSC</name>
<keyword evidence="2" id="KW-0472">Membrane</keyword>
<accession>A0A1A9X2Y4</accession>
<evidence type="ECO:0000313" key="5">
    <source>
        <dbReference type="Proteomes" id="UP000091820"/>
    </source>
</evidence>
<organism evidence="4 5">
    <name type="scientific">Glossina brevipalpis</name>
    <dbReference type="NCBI Taxonomy" id="37001"/>
    <lineage>
        <taxon>Eukaryota</taxon>
        <taxon>Metazoa</taxon>
        <taxon>Ecdysozoa</taxon>
        <taxon>Arthropoda</taxon>
        <taxon>Hexapoda</taxon>
        <taxon>Insecta</taxon>
        <taxon>Pterygota</taxon>
        <taxon>Neoptera</taxon>
        <taxon>Endopterygota</taxon>
        <taxon>Diptera</taxon>
        <taxon>Brachycera</taxon>
        <taxon>Muscomorpha</taxon>
        <taxon>Hippoboscoidea</taxon>
        <taxon>Glossinidae</taxon>
        <taxon>Glossina</taxon>
    </lineage>
</organism>
<dbReference type="PROSITE" id="PS50853">
    <property type="entry name" value="FN3"/>
    <property type="match status" value="1"/>
</dbReference>
<dbReference type="STRING" id="37001.A0A1A9X2Y4"/>
<dbReference type="SMART" id="SM00060">
    <property type="entry name" value="FN3"/>
    <property type="match status" value="1"/>
</dbReference>
<dbReference type="Pfam" id="PF00041">
    <property type="entry name" value="fn3"/>
    <property type="match status" value="1"/>
</dbReference>
<dbReference type="InterPro" id="IPR003961">
    <property type="entry name" value="FN3_dom"/>
</dbReference>
<dbReference type="VEuPathDB" id="VectorBase:GBRI042403"/>
<feature type="region of interest" description="Disordered" evidence="1">
    <location>
        <begin position="120"/>
        <end position="161"/>
    </location>
</feature>
<dbReference type="AlphaFoldDB" id="A0A1A9X2Y4"/>
<keyword evidence="5" id="KW-1185">Reference proteome</keyword>